<evidence type="ECO:0000313" key="3">
    <source>
        <dbReference type="Proteomes" id="UP001184614"/>
    </source>
</evidence>
<dbReference type="InterPro" id="IPR051531">
    <property type="entry name" value="N-acetyltransferase"/>
</dbReference>
<dbReference type="SUPFAM" id="SSF55729">
    <property type="entry name" value="Acyl-CoA N-acyltransferases (Nat)"/>
    <property type="match status" value="1"/>
</dbReference>
<dbReference type="Pfam" id="PF13302">
    <property type="entry name" value="Acetyltransf_3"/>
    <property type="match status" value="1"/>
</dbReference>
<sequence length="183" mass="20925">MIILETPRLVIRNWENRDRELLHEINSDAEVMRFFPSRLSRTESDALFERLQKMITETGYGFYAIEEKQSGQSIGFAGLALTDLEPCLPDGTVEIGWRLTPPFWGKGYMTEAGKALLAYAFDKLELPEVVSFAVFNNDRSTSVMQRIGMVRDEARDFDHPKVPDDMPHLKRHVVYSAANPSKN</sequence>
<name>A0ABU1M3L1_9HYPH</name>
<dbReference type="InterPro" id="IPR016181">
    <property type="entry name" value="Acyl_CoA_acyltransferase"/>
</dbReference>
<dbReference type="EMBL" id="JAVDQT010000001">
    <property type="protein sequence ID" value="MDR6430619.1"/>
    <property type="molecule type" value="Genomic_DNA"/>
</dbReference>
<dbReference type="InterPro" id="IPR000182">
    <property type="entry name" value="GNAT_dom"/>
</dbReference>
<comment type="caution">
    <text evidence="2">The sequence shown here is derived from an EMBL/GenBank/DDBJ whole genome shotgun (WGS) entry which is preliminary data.</text>
</comment>
<dbReference type="PANTHER" id="PTHR43792">
    <property type="entry name" value="GNAT FAMILY, PUTATIVE (AFU_ORTHOLOGUE AFUA_3G00765)-RELATED-RELATED"/>
    <property type="match status" value="1"/>
</dbReference>
<dbReference type="Proteomes" id="UP001184614">
    <property type="component" value="Unassembled WGS sequence"/>
</dbReference>
<evidence type="ECO:0000259" key="1">
    <source>
        <dbReference type="PROSITE" id="PS51186"/>
    </source>
</evidence>
<accession>A0ABU1M3L1</accession>
<dbReference type="PANTHER" id="PTHR43792:SF1">
    <property type="entry name" value="N-ACETYLTRANSFERASE DOMAIN-CONTAINING PROTEIN"/>
    <property type="match status" value="1"/>
</dbReference>
<reference evidence="2 3" key="1">
    <citation type="submission" date="2023-07" db="EMBL/GenBank/DDBJ databases">
        <title>Sorghum-associated microbial communities from plants grown in Nebraska, USA.</title>
        <authorList>
            <person name="Schachtman D."/>
        </authorList>
    </citation>
    <scope>NUCLEOTIDE SEQUENCE [LARGE SCALE GENOMIC DNA]</scope>
    <source>
        <strain evidence="2 3">DS1730</strain>
    </source>
</reference>
<dbReference type="PROSITE" id="PS51186">
    <property type="entry name" value="GNAT"/>
    <property type="match status" value="1"/>
</dbReference>
<gene>
    <name evidence="2" type="ORF">J2782_000324</name>
</gene>
<evidence type="ECO:0000313" key="2">
    <source>
        <dbReference type="EMBL" id="MDR6430619.1"/>
    </source>
</evidence>
<dbReference type="RefSeq" id="WP_310009867.1">
    <property type="nucleotide sequence ID" value="NZ_JAVDQT010000001.1"/>
</dbReference>
<proteinExistence type="predicted"/>
<dbReference type="Gene3D" id="3.40.630.30">
    <property type="match status" value="1"/>
</dbReference>
<keyword evidence="3" id="KW-1185">Reference proteome</keyword>
<organism evidence="2 3">
    <name type="scientific">Brucella pseudogrignonensis</name>
    <dbReference type="NCBI Taxonomy" id="419475"/>
    <lineage>
        <taxon>Bacteria</taxon>
        <taxon>Pseudomonadati</taxon>
        <taxon>Pseudomonadota</taxon>
        <taxon>Alphaproteobacteria</taxon>
        <taxon>Hyphomicrobiales</taxon>
        <taxon>Brucellaceae</taxon>
        <taxon>Brucella/Ochrobactrum group</taxon>
        <taxon>Brucella</taxon>
    </lineage>
</organism>
<protein>
    <submittedName>
        <fullName evidence="2">RimJ/RimL family protein N-acetyltransferase</fullName>
    </submittedName>
</protein>
<feature type="domain" description="N-acetyltransferase" evidence="1">
    <location>
        <begin position="9"/>
        <end position="180"/>
    </location>
</feature>